<keyword evidence="2" id="KW-1185">Reference proteome</keyword>
<dbReference type="STRING" id="243159.AFE_1100"/>
<name>B7J848_ACIF2</name>
<evidence type="ECO:0000313" key="2">
    <source>
        <dbReference type="Proteomes" id="UP000001362"/>
    </source>
</evidence>
<dbReference type="EMBL" id="CP001219">
    <property type="protein sequence ID" value="ACK77958.1"/>
    <property type="molecule type" value="Genomic_DNA"/>
</dbReference>
<dbReference type="PaxDb" id="243159-AFE_1100"/>
<dbReference type="Proteomes" id="UP000001362">
    <property type="component" value="Chromosome"/>
</dbReference>
<dbReference type="HOGENOM" id="CLU_786724_0_0_6"/>
<proteinExistence type="predicted"/>
<protein>
    <submittedName>
        <fullName evidence="1">Uncharacterized protein</fullName>
    </submittedName>
</protein>
<reference evidence="1 2" key="1">
    <citation type="journal article" date="2008" name="BMC Genomics">
        <title>Acidithiobacillus ferrooxidans metabolism: from genome sequence to industrial applications.</title>
        <authorList>
            <person name="Valdes J."/>
            <person name="Pedroso I."/>
            <person name="Quatrini R."/>
            <person name="Dodson R.J."/>
            <person name="Tettelin H."/>
            <person name="Blake R.II."/>
            <person name="Eisen J.A."/>
            <person name="Holmes D.S."/>
        </authorList>
    </citation>
    <scope>NUCLEOTIDE SEQUENCE [LARGE SCALE GENOMIC DNA]</scope>
    <source>
        <strain evidence="2">ATCC 23270 / DSM 14882 / CIP 104768 / NCIMB 8455</strain>
    </source>
</reference>
<organism evidence="1 2">
    <name type="scientific">Acidithiobacillus ferrooxidans (strain ATCC 23270 / DSM 14882 / CIP 104768 / NCIMB 8455)</name>
    <name type="common">Ferrobacillus ferrooxidans (strain ATCC 23270)</name>
    <dbReference type="NCBI Taxonomy" id="243159"/>
    <lineage>
        <taxon>Bacteria</taxon>
        <taxon>Pseudomonadati</taxon>
        <taxon>Pseudomonadota</taxon>
        <taxon>Acidithiobacillia</taxon>
        <taxon>Acidithiobacillales</taxon>
        <taxon>Acidithiobacillaceae</taxon>
        <taxon>Acidithiobacillus</taxon>
    </lineage>
</organism>
<accession>B7J848</accession>
<sequence>MAILASLLAGCSERAAIMDVGLLHDHQKIPLRSATIQGIVSQDGHFGEKKTISSTCHVRYASTANSCAAYYNEKYTGPGSDYAYAAQEGNNPQATKTLVAVTSGGPGAIGIVGTGLAVGSVVTGSVLGPAGILASFLVPTSGSSKKIAGLAALTDYNHQVKAFNAGKIFWVARYYPTQQWREGLNTASHMAITMDPFLTPGTWASGTVGTYLYRIHSGWWVDYQDGLFNWNWIPWISKPKPIPAILPRRLTWTVQPWKRPAQPFYILNSKNIEYPFMALATIEYGIQPGFNIPQWISAHDRQLAGWMVIYHYNGKAAVWKGGKITRYASPKAMVIPAKLEKR</sequence>
<dbReference type="AlphaFoldDB" id="B7J848"/>
<dbReference type="eggNOG" id="ENOG50301A8">
    <property type="taxonomic scope" value="Bacteria"/>
</dbReference>
<gene>
    <name evidence="1" type="ordered locus">AFE_1100</name>
</gene>
<dbReference type="KEGG" id="afr:AFE_1100"/>
<evidence type="ECO:0000313" key="1">
    <source>
        <dbReference type="EMBL" id="ACK77958.1"/>
    </source>
</evidence>